<dbReference type="Gene3D" id="3.40.50.300">
    <property type="entry name" value="P-loop containing nucleotide triphosphate hydrolases"/>
    <property type="match status" value="1"/>
</dbReference>
<evidence type="ECO:0000259" key="7">
    <source>
        <dbReference type="PROSITE" id="PS50110"/>
    </source>
</evidence>
<reference evidence="8 9" key="1">
    <citation type="submission" date="2019-05" db="EMBL/GenBank/DDBJ databases">
        <title>Panacibacter sp. strain 17mud1-8 Genome sequencing and assembly.</title>
        <authorList>
            <person name="Chhetri G."/>
        </authorList>
    </citation>
    <scope>NUCLEOTIDE SEQUENCE [LARGE SCALE GENOMIC DNA]</scope>
    <source>
        <strain evidence="8 9">17mud1-8</strain>
    </source>
</reference>
<dbReference type="InterPro" id="IPR025943">
    <property type="entry name" value="Sigma_54_int_dom_ATP-bd_2"/>
</dbReference>
<proteinExistence type="predicted"/>
<dbReference type="RefSeq" id="WP_137260172.1">
    <property type="nucleotide sequence ID" value="NZ_SZQL01000001.1"/>
</dbReference>
<keyword evidence="5" id="KW-0597">Phosphoprotein</keyword>
<dbReference type="SMART" id="SM00448">
    <property type="entry name" value="REC"/>
    <property type="match status" value="1"/>
</dbReference>
<dbReference type="Pfam" id="PF02954">
    <property type="entry name" value="HTH_8"/>
    <property type="match status" value="1"/>
</dbReference>
<dbReference type="InterPro" id="IPR058031">
    <property type="entry name" value="AAA_lid_NorR"/>
</dbReference>
<dbReference type="InterPro" id="IPR011006">
    <property type="entry name" value="CheY-like_superfamily"/>
</dbReference>
<dbReference type="Gene3D" id="1.10.8.60">
    <property type="match status" value="1"/>
</dbReference>
<gene>
    <name evidence="8" type="ORF">FC093_02655</name>
</gene>
<dbReference type="InterPro" id="IPR009057">
    <property type="entry name" value="Homeodomain-like_sf"/>
</dbReference>
<dbReference type="Pfam" id="PF00072">
    <property type="entry name" value="Response_reg"/>
    <property type="match status" value="1"/>
</dbReference>
<dbReference type="PROSITE" id="PS00676">
    <property type="entry name" value="SIGMA54_INTERACT_2"/>
    <property type="match status" value="1"/>
</dbReference>
<evidence type="ECO:0000256" key="4">
    <source>
        <dbReference type="ARBA" id="ARBA00023163"/>
    </source>
</evidence>
<dbReference type="PANTHER" id="PTHR32071:SF81">
    <property type="entry name" value="PROPIONATE CATABOLISM OPERON REGULATORY PROTEIN"/>
    <property type="match status" value="1"/>
</dbReference>
<feature type="modified residue" description="4-aspartylphosphate" evidence="5">
    <location>
        <position position="53"/>
    </location>
</feature>
<dbReference type="OrthoDB" id="9767106at2"/>
<dbReference type="Gene3D" id="3.40.50.2300">
    <property type="match status" value="1"/>
</dbReference>
<keyword evidence="1" id="KW-0547">Nucleotide-binding</keyword>
<dbReference type="InterPro" id="IPR001789">
    <property type="entry name" value="Sig_transdc_resp-reg_receiver"/>
</dbReference>
<sequence>MKKRILIIDDDIDICTLLSRFLNKEGYETEVAYTGSKGIAKFKESNFDVVLCDYRLGDKDGRDVLGELKTINPQAVVLIITGYSDIKTAVEVIKLGAYDYITKPLIPAEVLNVISSALKSAQAPVKSSVVAPSAASAGSTASGTSAKKTTFKSNGEYLIGESESTKELYRQIEIIAPTNYSIILYGESGTGKEVIAKTIHHYSDRRNKPFIAMDCGTLSKELAGSEMFGHVKGAFTGALADKEGHFEMANGGTLFLDEVANLGLDIQATLLRVIQERKFKRVGGTKEMDLDIRIIVASNENLQEAYHKGKFREDLYHRFNEFSINLPPLRQRRQDIPLFAQFFLDKTNEELHKNIEGFDEDVMNMFLNYSWPGNLREFRNVVRRAVLLTTGNRITAKTLPWEITNTNIFAKHTDNPTTAVQPNTISNAAASGKEIDLKDAAAKAEYETIMNLLKEVNNNKSKAAEILKIDRKTLYNKIKSYEESKELNS</sequence>
<keyword evidence="2" id="KW-0067">ATP-binding</keyword>
<dbReference type="PRINTS" id="PR01590">
    <property type="entry name" value="HTHFIS"/>
</dbReference>
<comment type="caution">
    <text evidence="8">The sequence shown here is derived from an EMBL/GenBank/DDBJ whole genome shotgun (WGS) entry which is preliminary data.</text>
</comment>
<evidence type="ECO:0000256" key="2">
    <source>
        <dbReference type="ARBA" id="ARBA00022840"/>
    </source>
</evidence>
<keyword evidence="4" id="KW-0804">Transcription</keyword>
<dbReference type="CDD" id="cd00009">
    <property type="entry name" value="AAA"/>
    <property type="match status" value="1"/>
</dbReference>
<dbReference type="SUPFAM" id="SSF52172">
    <property type="entry name" value="CheY-like"/>
    <property type="match status" value="1"/>
</dbReference>
<dbReference type="GO" id="GO:0000160">
    <property type="term" value="P:phosphorelay signal transduction system"/>
    <property type="evidence" value="ECO:0007669"/>
    <property type="project" value="InterPro"/>
</dbReference>
<dbReference type="Gene3D" id="1.10.10.60">
    <property type="entry name" value="Homeodomain-like"/>
    <property type="match status" value="1"/>
</dbReference>
<dbReference type="EMBL" id="SZQL01000001">
    <property type="protein sequence ID" value="TKK71932.1"/>
    <property type="molecule type" value="Genomic_DNA"/>
</dbReference>
<dbReference type="AlphaFoldDB" id="A0A4U3LA00"/>
<evidence type="ECO:0000256" key="1">
    <source>
        <dbReference type="ARBA" id="ARBA00022741"/>
    </source>
</evidence>
<evidence type="ECO:0000313" key="9">
    <source>
        <dbReference type="Proteomes" id="UP000305848"/>
    </source>
</evidence>
<keyword evidence="9" id="KW-1185">Reference proteome</keyword>
<protein>
    <submittedName>
        <fullName evidence="8">Sigma-54-dependent Fis family transcriptional regulator</fullName>
    </submittedName>
</protein>
<evidence type="ECO:0000256" key="5">
    <source>
        <dbReference type="PROSITE-ProRule" id="PRU00169"/>
    </source>
</evidence>
<evidence type="ECO:0000259" key="6">
    <source>
        <dbReference type="PROSITE" id="PS50045"/>
    </source>
</evidence>
<dbReference type="InterPro" id="IPR027417">
    <property type="entry name" value="P-loop_NTPase"/>
</dbReference>
<dbReference type="SMART" id="SM00382">
    <property type="entry name" value="AAA"/>
    <property type="match status" value="1"/>
</dbReference>
<dbReference type="PROSITE" id="PS00675">
    <property type="entry name" value="SIGMA54_INTERACT_1"/>
    <property type="match status" value="1"/>
</dbReference>
<dbReference type="GO" id="GO:0005524">
    <property type="term" value="F:ATP binding"/>
    <property type="evidence" value="ECO:0007669"/>
    <property type="project" value="UniProtKB-KW"/>
</dbReference>
<evidence type="ECO:0000256" key="3">
    <source>
        <dbReference type="ARBA" id="ARBA00023015"/>
    </source>
</evidence>
<evidence type="ECO:0000313" key="8">
    <source>
        <dbReference type="EMBL" id="TKK71932.1"/>
    </source>
</evidence>
<dbReference type="SUPFAM" id="SSF52540">
    <property type="entry name" value="P-loop containing nucleoside triphosphate hydrolases"/>
    <property type="match status" value="1"/>
</dbReference>
<dbReference type="GO" id="GO:0006355">
    <property type="term" value="P:regulation of DNA-templated transcription"/>
    <property type="evidence" value="ECO:0007669"/>
    <property type="project" value="InterPro"/>
</dbReference>
<dbReference type="Pfam" id="PF00158">
    <property type="entry name" value="Sigma54_activat"/>
    <property type="match status" value="1"/>
</dbReference>
<keyword evidence="3" id="KW-0805">Transcription regulation</keyword>
<dbReference type="Proteomes" id="UP000305848">
    <property type="component" value="Unassembled WGS sequence"/>
</dbReference>
<organism evidence="8 9">
    <name type="scientific">Ilyomonas limi</name>
    <dbReference type="NCBI Taxonomy" id="2575867"/>
    <lineage>
        <taxon>Bacteria</taxon>
        <taxon>Pseudomonadati</taxon>
        <taxon>Bacteroidota</taxon>
        <taxon>Chitinophagia</taxon>
        <taxon>Chitinophagales</taxon>
        <taxon>Chitinophagaceae</taxon>
        <taxon>Ilyomonas</taxon>
    </lineage>
</organism>
<dbReference type="SUPFAM" id="SSF46689">
    <property type="entry name" value="Homeodomain-like"/>
    <property type="match status" value="1"/>
</dbReference>
<dbReference type="GO" id="GO:0043565">
    <property type="term" value="F:sequence-specific DNA binding"/>
    <property type="evidence" value="ECO:0007669"/>
    <property type="project" value="InterPro"/>
</dbReference>
<dbReference type="InterPro" id="IPR002197">
    <property type="entry name" value="HTH_Fis"/>
</dbReference>
<dbReference type="PROSITE" id="PS50110">
    <property type="entry name" value="RESPONSE_REGULATORY"/>
    <property type="match status" value="1"/>
</dbReference>
<dbReference type="PROSITE" id="PS50045">
    <property type="entry name" value="SIGMA54_INTERACT_4"/>
    <property type="match status" value="1"/>
</dbReference>
<dbReference type="PANTHER" id="PTHR32071">
    <property type="entry name" value="TRANSCRIPTIONAL REGULATORY PROTEIN"/>
    <property type="match status" value="1"/>
</dbReference>
<feature type="domain" description="Sigma-54 factor interaction" evidence="6">
    <location>
        <begin position="158"/>
        <end position="387"/>
    </location>
</feature>
<accession>A0A4U3LA00</accession>
<name>A0A4U3LA00_9BACT</name>
<feature type="domain" description="Response regulatory" evidence="7">
    <location>
        <begin position="4"/>
        <end position="118"/>
    </location>
</feature>
<dbReference type="InterPro" id="IPR025662">
    <property type="entry name" value="Sigma_54_int_dom_ATP-bd_1"/>
</dbReference>
<dbReference type="InterPro" id="IPR003593">
    <property type="entry name" value="AAA+_ATPase"/>
</dbReference>
<dbReference type="Pfam" id="PF25601">
    <property type="entry name" value="AAA_lid_14"/>
    <property type="match status" value="1"/>
</dbReference>
<dbReference type="InterPro" id="IPR002078">
    <property type="entry name" value="Sigma_54_int"/>
</dbReference>
<dbReference type="FunFam" id="3.40.50.300:FF:000006">
    <property type="entry name" value="DNA-binding transcriptional regulator NtrC"/>
    <property type="match status" value="1"/>
</dbReference>